<dbReference type="Gene3D" id="3.40.50.300">
    <property type="entry name" value="P-loop containing nucleotide triphosphate hydrolases"/>
    <property type="match status" value="2"/>
</dbReference>
<dbReference type="GO" id="GO:0003677">
    <property type="term" value="F:DNA binding"/>
    <property type="evidence" value="ECO:0007669"/>
    <property type="project" value="UniProtKB-KW"/>
</dbReference>
<dbReference type="OMA" id="ECADIYA"/>
<sequence length="525" mass="58891">MGVGFDCCSSFYEDHPIVIVVSPLVQLMSSQVADLRKMGLSAAVLTNMEDEEQLKCGSFDIVIGSPEAWLGEKGRQLLLSEVYQKNVCLVATDEVHVIPRWGFESEKKKAFRLAFGQLGALRSLVRQGVPFMALTATASRRTQQKVMKTLNMKKPHKIVRSPCRANIKLVVHKVDKSLETTFAWLVMELRTYKQTMPKVLIYCKSVKECADIYAMLLAELGQDGRVDSSKPPSSHNRLFAMFFHSTPDDKKQLIANDLQKVDGNYRVVVCTNALGMGIDLKDINLVINYGCPRDIESYIQESGRAGRSGQSSMAILYYSSMHLLGTDAEVKLYARNSSECRRKLLYRDFGGNFEDSGHHSCCDICARSCVCDGDSCSYVPQTCEAPPPKMVEPDAAVREVSDGERHVLKNCLLEFQSNLGKDSEYLDLFNINVINDIVDKAAFVDSYDFVMNKTSIVHPSHALEILKIFEEVFDEKFEITDEIQADCKEAEVYPEWEDRAVTLSDSDSSVDSDIDILEECSTEEL</sequence>
<dbReference type="SMART" id="SM00490">
    <property type="entry name" value="HELICc"/>
    <property type="match status" value="1"/>
</dbReference>
<evidence type="ECO:0000259" key="11">
    <source>
        <dbReference type="PROSITE" id="PS51194"/>
    </source>
</evidence>
<keyword evidence="13" id="KW-0347">Helicase</keyword>
<comment type="catalytic activity">
    <reaction evidence="7">
        <text>Couples ATP hydrolysis with the unwinding of duplex DNA by translocating in the 3'-5' direction.</text>
        <dbReference type="EC" id="5.6.2.4"/>
    </reaction>
</comment>
<dbReference type="OrthoDB" id="5959447at2759"/>
<dbReference type="GO" id="GO:0005737">
    <property type="term" value="C:cytoplasm"/>
    <property type="evidence" value="ECO:0007669"/>
    <property type="project" value="TreeGrafter"/>
</dbReference>
<dbReference type="InterPro" id="IPR001650">
    <property type="entry name" value="Helicase_C-like"/>
</dbReference>
<feature type="domain" description="Helicase ATP-binding" evidence="10">
    <location>
        <begin position="1"/>
        <end position="156"/>
    </location>
</feature>
<dbReference type="InterPro" id="IPR014001">
    <property type="entry name" value="Helicase_ATP-bd"/>
</dbReference>
<feature type="domain" description="Helicase C-terminal" evidence="11">
    <location>
        <begin position="191"/>
        <end position="357"/>
    </location>
</feature>
<dbReference type="GO" id="GO:0009378">
    <property type="term" value="F:four-way junction helicase activity"/>
    <property type="evidence" value="ECO:0007669"/>
    <property type="project" value="TreeGrafter"/>
</dbReference>
<dbReference type="GO" id="GO:0043138">
    <property type="term" value="F:3'-5' DNA helicase activity"/>
    <property type="evidence" value="ECO:0007669"/>
    <property type="project" value="UniProtKB-EC"/>
</dbReference>
<evidence type="ECO:0000256" key="8">
    <source>
        <dbReference type="ARBA" id="ARBA00034808"/>
    </source>
</evidence>
<dbReference type="GO" id="GO:0000724">
    <property type="term" value="P:double-strand break repair via homologous recombination"/>
    <property type="evidence" value="ECO:0007669"/>
    <property type="project" value="TreeGrafter"/>
</dbReference>
<dbReference type="RefSeq" id="XP_023930264.1">
    <property type="nucleotide sequence ID" value="XM_024074496.1"/>
</dbReference>
<keyword evidence="2" id="KW-0547">Nucleotide-binding</keyword>
<protein>
    <recommendedName>
        <fullName evidence="8">DNA 3'-5' helicase</fullName>
        <ecNumber evidence="8">5.6.2.4</ecNumber>
    </recommendedName>
    <alternativeName>
        <fullName evidence="9">DNA 3'-5' helicase BLM</fullName>
    </alternativeName>
</protein>
<keyword evidence="4" id="KW-0238">DNA-binding</keyword>
<evidence type="ECO:0000313" key="12">
    <source>
        <dbReference type="Proteomes" id="UP000085678"/>
    </source>
</evidence>
<reference evidence="13" key="1">
    <citation type="submission" date="2025-08" db="UniProtKB">
        <authorList>
            <consortium name="RefSeq"/>
        </authorList>
    </citation>
    <scope>IDENTIFICATION</scope>
    <source>
        <tissue evidence="13">Gonads</tissue>
    </source>
</reference>
<dbReference type="PANTHER" id="PTHR13710:SF153">
    <property type="entry name" value="RECQ-LIKE DNA HELICASE BLM"/>
    <property type="match status" value="1"/>
</dbReference>
<dbReference type="GO" id="GO:0005524">
    <property type="term" value="F:ATP binding"/>
    <property type="evidence" value="ECO:0007669"/>
    <property type="project" value="UniProtKB-KW"/>
</dbReference>
<dbReference type="GeneID" id="106153026"/>
<dbReference type="AlphaFoldDB" id="A0A2R2MJ94"/>
<keyword evidence="3" id="KW-0067">ATP-binding</keyword>
<dbReference type="Pfam" id="PF00271">
    <property type="entry name" value="Helicase_C"/>
    <property type="match status" value="1"/>
</dbReference>
<evidence type="ECO:0000256" key="4">
    <source>
        <dbReference type="ARBA" id="ARBA00023125"/>
    </source>
</evidence>
<name>A0A2R2MJ94_LINAN</name>
<evidence type="ECO:0000256" key="2">
    <source>
        <dbReference type="ARBA" id="ARBA00022741"/>
    </source>
</evidence>
<organism evidence="12 13">
    <name type="scientific">Lingula anatina</name>
    <name type="common">Brachiopod</name>
    <name type="synonym">Lingula unguis</name>
    <dbReference type="NCBI Taxonomy" id="7574"/>
    <lineage>
        <taxon>Eukaryota</taxon>
        <taxon>Metazoa</taxon>
        <taxon>Spiralia</taxon>
        <taxon>Lophotrochozoa</taxon>
        <taxon>Brachiopoda</taxon>
        <taxon>Linguliformea</taxon>
        <taxon>Lingulata</taxon>
        <taxon>Lingulida</taxon>
        <taxon>Linguloidea</taxon>
        <taxon>Lingulidae</taxon>
        <taxon>Lingula</taxon>
    </lineage>
</organism>
<evidence type="ECO:0000313" key="13">
    <source>
        <dbReference type="RefSeq" id="XP_023930264.1"/>
    </source>
</evidence>
<dbReference type="PROSITE" id="PS51192">
    <property type="entry name" value="HELICASE_ATP_BIND_1"/>
    <property type="match status" value="1"/>
</dbReference>
<dbReference type="InterPro" id="IPR027417">
    <property type="entry name" value="P-loop_NTPase"/>
</dbReference>
<evidence type="ECO:0000256" key="3">
    <source>
        <dbReference type="ARBA" id="ARBA00022840"/>
    </source>
</evidence>
<comment type="similarity">
    <text evidence="1">Belongs to the helicase family. RecQ subfamily.</text>
</comment>
<dbReference type="STRING" id="7574.A0A2R2MJ94"/>
<evidence type="ECO:0000256" key="9">
    <source>
        <dbReference type="ARBA" id="ARBA00044542"/>
    </source>
</evidence>
<accession>A0A2R2MJ94</accession>
<dbReference type="EC" id="5.6.2.4" evidence="8"/>
<gene>
    <name evidence="13" type="primary">LOC106153026</name>
</gene>
<dbReference type="InterPro" id="IPR011545">
    <property type="entry name" value="DEAD/DEAH_box_helicase_dom"/>
</dbReference>
<dbReference type="Proteomes" id="UP000085678">
    <property type="component" value="Unplaced"/>
</dbReference>
<dbReference type="GO" id="GO:0005634">
    <property type="term" value="C:nucleus"/>
    <property type="evidence" value="ECO:0007669"/>
    <property type="project" value="TreeGrafter"/>
</dbReference>
<evidence type="ECO:0000256" key="7">
    <source>
        <dbReference type="ARBA" id="ARBA00034617"/>
    </source>
</evidence>
<keyword evidence="13" id="KW-0378">Hydrolase</keyword>
<dbReference type="GO" id="GO:0005694">
    <property type="term" value="C:chromosome"/>
    <property type="evidence" value="ECO:0007669"/>
    <property type="project" value="TreeGrafter"/>
</dbReference>
<dbReference type="Pfam" id="PF00270">
    <property type="entry name" value="DEAD"/>
    <property type="match status" value="1"/>
</dbReference>
<evidence type="ECO:0000256" key="1">
    <source>
        <dbReference type="ARBA" id="ARBA00005446"/>
    </source>
</evidence>
<dbReference type="PROSITE" id="PS51194">
    <property type="entry name" value="HELICASE_CTER"/>
    <property type="match status" value="1"/>
</dbReference>
<evidence type="ECO:0000259" key="10">
    <source>
        <dbReference type="PROSITE" id="PS51192"/>
    </source>
</evidence>
<evidence type="ECO:0000256" key="6">
    <source>
        <dbReference type="ARBA" id="ARBA00023242"/>
    </source>
</evidence>
<proteinExistence type="inferred from homology"/>
<dbReference type="InParanoid" id="A0A2R2MJ94"/>
<dbReference type="PANTHER" id="PTHR13710">
    <property type="entry name" value="DNA HELICASE RECQ FAMILY MEMBER"/>
    <property type="match status" value="1"/>
</dbReference>
<dbReference type="KEGG" id="lak:106153026"/>
<evidence type="ECO:0000256" key="5">
    <source>
        <dbReference type="ARBA" id="ARBA00023235"/>
    </source>
</evidence>
<keyword evidence="5" id="KW-0413">Isomerase</keyword>
<keyword evidence="12" id="KW-1185">Reference proteome</keyword>
<dbReference type="SUPFAM" id="SSF52540">
    <property type="entry name" value="P-loop containing nucleoside triphosphate hydrolases"/>
    <property type="match status" value="1"/>
</dbReference>
<keyword evidence="6" id="KW-0539">Nucleus</keyword>